<dbReference type="Proteomes" id="UP000324748">
    <property type="component" value="Unassembled WGS sequence"/>
</dbReference>
<name>A0A5B0QYN2_PUCGR</name>
<reference evidence="2 3" key="1">
    <citation type="submission" date="2019-05" db="EMBL/GenBank/DDBJ databases">
        <title>Emergence of the Ug99 lineage of the wheat stem rust pathogen through somatic hybridization.</title>
        <authorList>
            <person name="Li F."/>
            <person name="Upadhyaya N.M."/>
            <person name="Sperschneider J."/>
            <person name="Matny O."/>
            <person name="Nguyen-Phuc H."/>
            <person name="Mago R."/>
            <person name="Raley C."/>
            <person name="Miller M.E."/>
            <person name="Silverstein K.A.T."/>
            <person name="Henningsen E."/>
            <person name="Hirsch C.D."/>
            <person name="Visser B."/>
            <person name="Pretorius Z.A."/>
            <person name="Steffenson B.J."/>
            <person name="Schwessinger B."/>
            <person name="Dodds P.N."/>
            <person name="Figueroa M."/>
        </authorList>
    </citation>
    <scope>NUCLEOTIDE SEQUENCE [LARGE SCALE GENOMIC DNA]</scope>
    <source>
        <strain evidence="2">21-0</strain>
    </source>
</reference>
<sequence>MSDSEVSSDGELELSSNYDSDPSSSSSEASSISENGKPKPKSTKIVTTGSVMRLLDKLIEKFKSSMNARGKDSDIGLPQDEVDRKNDRLIDLEVDYLPTFKLELGFLLGYLGLHKDPTKHPMTFLDLTHQGLLDVEKSLDAIIECIEDVAFMPPAAQTDDHHYQGSKHFRTDYLMRKLWRLIENDIPELLSYYEDYISTWKSSNSRPSQYNCSSTRHCGGVIVKKTDYCYQFVDKIIHWCQASDFDIIRDEWVLPIPKLDKLLETLTEKAHQDPANTQEVGRPARLARLTIPLLKLARTLITKVSNTKKKELPFSLDDELNTKTLHKLQYAPDSITSDLEDLTRTVLQSVTPINSLAESEAEIRRIIHERVSKSVDNFLTVLALSIIPLDPGSDRHSLESNYQDWFLTWKDMWDDAERRFLDALFDPDQDEEDVDDGRVFEFRFGE</sequence>
<accession>A0A5B0QYN2</accession>
<dbReference type="OrthoDB" id="2499725at2759"/>
<feature type="compositionally biased region" description="Low complexity" evidence="1">
    <location>
        <begin position="15"/>
        <end position="33"/>
    </location>
</feature>
<evidence type="ECO:0000313" key="2">
    <source>
        <dbReference type="EMBL" id="KAA1118053.1"/>
    </source>
</evidence>
<evidence type="ECO:0000313" key="3">
    <source>
        <dbReference type="Proteomes" id="UP000324748"/>
    </source>
</evidence>
<gene>
    <name evidence="2" type="ORF">PGT21_030490</name>
</gene>
<proteinExistence type="predicted"/>
<evidence type="ECO:0000256" key="1">
    <source>
        <dbReference type="SAM" id="MobiDB-lite"/>
    </source>
</evidence>
<dbReference type="EMBL" id="VSWC01000002">
    <property type="protein sequence ID" value="KAA1118053.1"/>
    <property type="molecule type" value="Genomic_DNA"/>
</dbReference>
<dbReference type="AlphaFoldDB" id="A0A5B0QYN2"/>
<keyword evidence="3" id="KW-1185">Reference proteome</keyword>
<feature type="compositionally biased region" description="Acidic residues" evidence="1">
    <location>
        <begin position="1"/>
        <end position="12"/>
    </location>
</feature>
<feature type="region of interest" description="Disordered" evidence="1">
    <location>
        <begin position="1"/>
        <end position="45"/>
    </location>
</feature>
<dbReference type="PANTHER" id="PTHR33069">
    <property type="entry name" value="CHROMOSOME 7, WHOLE GENOME SHOTGUN SEQUENCE-RELATED"/>
    <property type="match status" value="1"/>
</dbReference>
<dbReference type="PANTHER" id="PTHR33069:SF3">
    <property type="entry name" value="DYNEIN HEAVY CHAIN TAIL DOMAIN-CONTAINING PROTEIN"/>
    <property type="match status" value="1"/>
</dbReference>
<organism evidence="2 3">
    <name type="scientific">Puccinia graminis f. sp. tritici</name>
    <dbReference type="NCBI Taxonomy" id="56615"/>
    <lineage>
        <taxon>Eukaryota</taxon>
        <taxon>Fungi</taxon>
        <taxon>Dikarya</taxon>
        <taxon>Basidiomycota</taxon>
        <taxon>Pucciniomycotina</taxon>
        <taxon>Pucciniomycetes</taxon>
        <taxon>Pucciniales</taxon>
        <taxon>Pucciniaceae</taxon>
        <taxon>Puccinia</taxon>
    </lineage>
</organism>
<protein>
    <submittedName>
        <fullName evidence="2">Uncharacterized protein</fullName>
    </submittedName>
</protein>
<comment type="caution">
    <text evidence="2">The sequence shown here is derived from an EMBL/GenBank/DDBJ whole genome shotgun (WGS) entry which is preliminary data.</text>
</comment>